<keyword evidence="2" id="KW-1185">Reference proteome</keyword>
<dbReference type="Proteomes" id="UP000198727">
    <property type="component" value="Unassembled WGS sequence"/>
</dbReference>
<dbReference type="AlphaFoldDB" id="A0A1I5MMW8"/>
<proteinExistence type="predicted"/>
<evidence type="ECO:0000313" key="1">
    <source>
        <dbReference type="EMBL" id="SFP10880.1"/>
    </source>
</evidence>
<dbReference type="STRING" id="587909.SAMN05421810_101970"/>
<gene>
    <name evidence="1" type="ORF">SAMN05421810_101970</name>
</gene>
<dbReference type="OrthoDB" id="3578149at2"/>
<organism evidence="1 2">
    <name type="scientific">Amycolatopsis arida</name>
    <dbReference type="NCBI Taxonomy" id="587909"/>
    <lineage>
        <taxon>Bacteria</taxon>
        <taxon>Bacillati</taxon>
        <taxon>Actinomycetota</taxon>
        <taxon>Actinomycetes</taxon>
        <taxon>Pseudonocardiales</taxon>
        <taxon>Pseudonocardiaceae</taxon>
        <taxon>Amycolatopsis</taxon>
    </lineage>
</organism>
<name>A0A1I5MMW8_9PSEU</name>
<sequence length="61" mass="7127">MTGSELVICARCGTRRDPHGDPVENLSWVLDQNHGRHQWWCPRCARAHVRDIEGKLPSEYW</sequence>
<evidence type="ECO:0000313" key="2">
    <source>
        <dbReference type="Proteomes" id="UP000198727"/>
    </source>
</evidence>
<protein>
    <submittedName>
        <fullName evidence="1">Uncharacterized protein</fullName>
    </submittedName>
</protein>
<dbReference type="EMBL" id="FOWW01000001">
    <property type="protein sequence ID" value="SFP10880.1"/>
    <property type="molecule type" value="Genomic_DNA"/>
</dbReference>
<accession>A0A1I5MMW8</accession>
<reference evidence="2" key="1">
    <citation type="submission" date="2016-10" db="EMBL/GenBank/DDBJ databases">
        <authorList>
            <person name="Varghese N."/>
            <person name="Submissions S."/>
        </authorList>
    </citation>
    <scope>NUCLEOTIDE SEQUENCE [LARGE SCALE GENOMIC DNA]</scope>
    <source>
        <strain evidence="2">CGMCC 4.5579</strain>
    </source>
</reference>